<dbReference type="OrthoDB" id="5412936at2759"/>
<feature type="region of interest" description="Disordered" evidence="1">
    <location>
        <begin position="1"/>
        <end position="23"/>
    </location>
</feature>
<sequence length="126" mass="14357">MEIPHTGNTFQSETLVHDTQEEDSRYVKRRNEWNKVAGNKIETLSLGSVDRTSILKHMLAKVRQDMGDRYGSLLGNFDVENWLEESLSSVVKEICEQGKFDLTRNRRQPGMQKGSGGLPSYIVEGR</sequence>
<gene>
    <name evidence="2" type="ORF">N7509_006378</name>
</gene>
<dbReference type="EMBL" id="JAPZBU010000006">
    <property type="protein sequence ID" value="KAJ5398265.1"/>
    <property type="molecule type" value="Genomic_DNA"/>
</dbReference>
<proteinExistence type="predicted"/>
<feature type="compositionally biased region" description="Polar residues" evidence="1">
    <location>
        <begin position="1"/>
        <end position="14"/>
    </location>
</feature>
<accession>A0A9X0BAY5</accession>
<organism evidence="2 3">
    <name type="scientific">Penicillium cosmopolitanum</name>
    <dbReference type="NCBI Taxonomy" id="1131564"/>
    <lineage>
        <taxon>Eukaryota</taxon>
        <taxon>Fungi</taxon>
        <taxon>Dikarya</taxon>
        <taxon>Ascomycota</taxon>
        <taxon>Pezizomycotina</taxon>
        <taxon>Eurotiomycetes</taxon>
        <taxon>Eurotiomycetidae</taxon>
        <taxon>Eurotiales</taxon>
        <taxon>Aspergillaceae</taxon>
        <taxon>Penicillium</taxon>
    </lineage>
</organism>
<protein>
    <submittedName>
        <fullName evidence="2">Uncharacterized protein</fullName>
    </submittedName>
</protein>
<name>A0A9X0BAY5_9EURO</name>
<evidence type="ECO:0000256" key="1">
    <source>
        <dbReference type="SAM" id="MobiDB-lite"/>
    </source>
</evidence>
<dbReference type="RefSeq" id="XP_056490317.1">
    <property type="nucleotide sequence ID" value="XM_056631015.1"/>
</dbReference>
<keyword evidence="3" id="KW-1185">Reference proteome</keyword>
<evidence type="ECO:0000313" key="3">
    <source>
        <dbReference type="Proteomes" id="UP001147747"/>
    </source>
</evidence>
<feature type="region of interest" description="Disordered" evidence="1">
    <location>
        <begin position="105"/>
        <end position="126"/>
    </location>
</feature>
<reference evidence="2" key="2">
    <citation type="journal article" date="2023" name="IMA Fungus">
        <title>Comparative genomic study of the Penicillium genus elucidates a diverse pangenome and 15 lateral gene transfer events.</title>
        <authorList>
            <person name="Petersen C."/>
            <person name="Sorensen T."/>
            <person name="Nielsen M.R."/>
            <person name="Sondergaard T.E."/>
            <person name="Sorensen J.L."/>
            <person name="Fitzpatrick D.A."/>
            <person name="Frisvad J.C."/>
            <person name="Nielsen K.L."/>
        </authorList>
    </citation>
    <scope>NUCLEOTIDE SEQUENCE</scope>
    <source>
        <strain evidence="2">IBT 29677</strain>
    </source>
</reference>
<evidence type="ECO:0000313" key="2">
    <source>
        <dbReference type="EMBL" id="KAJ5398265.1"/>
    </source>
</evidence>
<reference evidence="2" key="1">
    <citation type="submission" date="2022-12" db="EMBL/GenBank/DDBJ databases">
        <authorList>
            <person name="Petersen C."/>
        </authorList>
    </citation>
    <scope>NUCLEOTIDE SEQUENCE</scope>
    <source>
        <strain evidence="2">IBT 29677</strain>
    </source>
</reference>
<dbReference type="GeneID" id="81369995"/>
<dbReference type="Proteomes" id="UP001147747">
    <property type="component" value="Unassembled WGS sequence"/>
</dbReference>
<comment type="caution">
    <text evidence="2">The sequence shown here is derived from an EMBL/GenBank/DDBJ whole genome shotgun (WGS) entry which is preliminary data.</text>
</comment>
<dbReference type="AlphaFoldDB" id="A0A9X0BAY5"/>